<dbReference type="EMBL" id="JASSZA010000002">
    <property type="protein sequence ID" value="KAK2117154.1"/>
    <property type="molecule type" value="Genomic_DNA"/>
</dbReference>
<accession>A0ABQ9W679</accession>
<evidence type="ECO:0000313" key="2">
    <source>
        <dbReference type="Proteomes" id="UP001266305"/>
    </source>
</evidence>
<organism evidence="1 2">
    <name type="scientific">Saguinus oedipus</name>
    <name type="common">Cotton-top tamarin</name>
    <name type="synonym">Oedipomidas oedipus</name>
    <dbReference type="NCBI Taxonomy" id="9490"/>
    <lineage>
        <taxon>Eukaryota</taxon>
        <taxon>Metazoa</taxon>
        <taxon>Chordata</taxon>
        <taxon>Craniata</taxon>
        <taxon>Vertebrata</taxon>
        <taxon>Euteleostomi</taxon>
        <taxon>Mammalia</taxon>
        <taxon>Eutheria</taxon>
        <taxon>Euarchontoglires</taxon>
        <taxon>Primates</taxon>
        <taxon>Haplorrhini</taxon>
        <taxon>Platyrrhini</taxon>
        <taxon>Cebidae</taxon>
        <taxon>Callitrichinae</taxon>
        <taxon>Saguinus</taxon>
    </lineage>
</organism>
<comment type="caution">
    <text evidence="1">The sequence shown here is derived from an EMBL/GenBank/DDBJ whole genome shotgun (WGS) entry which is preliminary data.</text>
</comment>
<dbReference type="InterPro" id="IPR046805">
    <property type="entry name" value="Tra1_ring"/>
</dbReference>
<protein>
    <submittedName>
        <fullName evidence="1">Uncharacterized protein</fullName>
    </submittedName>
</protein>
<gene>
    <name evidence="1" type="ORF">P7K49_004040</name>
</gene>
<sequence length="131" mass="14643">MPALHPQVYYPVRHHLVQHMVSAMQRLGFTPSVTIEQRRLAVDLSEVVIKWELQRIKDQQKSVSKAKRLCVFKPDSDMDSNSSGEGVNSVSSSIKRGLSVDSAQEVKRFRTATGAISAVRSSHLQRPSCIL</sequence>
<name>A0ABQ9W679_SAGOE</name>
<proteinExistence type="predicted"/>
<evidence type="ECO:0000313" key="1">
    <source>
        <dbReference type="EMBL" id="KAK2117154.1"/>
    </source>
</evidence>
<keyword evidence="2" id="KW-1185">Reference proteome</keyword>
<dbReference type="Proteomes" id="UP001266305">
    <property type="component" value="Unassembled WGS sequence"/>
</dbReference>
<reference evidence="1 2" key="1">
    <citation type="submission" date="2023-05" db="EMBL/GenBank/DDBJ databases">
        <title>B98-5 Cell Line De Novo Hybrid Assembly: An Optical Mapping Approach.</title>
        <authorList>
            <person name="Kananen K."/>
            <person name="Auerbach J.A."/>
            <person name="Kautto E."/>
            <person name="Blachly J.S."/>
        </authorList>
    </citation>
    <scope>NUCLEOTIDE SEQUENCE [LARGE SCALE GENOMIC DNA]</scope>
    <source>
        <strain evidence="1">B95-8</strain>
        <tissue evidence="1">Cell line</tissue>
    </source>
</reference>
<dbReference type="Pfam" id="PF20206">
    <property type="entry name" value="Tra1_ring"/>
    <property type="match status" value="1"/>
</dbReference>